<proteinExistence type="predicted"/>
<dbReference type="Proteomes" id="UP000752696">
    <property type="component" value="Unassembled WGS sequence"/>
</dbReference>
<name>A0A6V7H8D1_9HYME</name>
<dbReference type="EMBL" id="CAJDYZ010008990">
    <property type="protein sequence ID" value="CAD1476053.1"/>
    <property type="molecule type" value="Genomic_DNA"/>
</dbReference>
<evidence type="ECO:0000313" key="1">
    <source>
        <dbReference type="EMBL" id="CAD1476053.1"/>
    </source>
</evidence>
<reference evidence="1" key="1">
    <citation type="submission" date="2020-07" db="EMBL/GenBank/DDBJ databases">
        <authorList>
            <person name="Nazaruddin N."/>
        </authorList>
    </citation>
    <scope>NUCLEOTIDE SEQUENCE</scope>
</reference>
<accession>A0A6V7H8D1</accession>
<keyword evidence="2" id="KW-1185">Reference proteome</keyword>
<sequence>MQHTVLFKTRTLRKNTKKLPLTPTLIPTPPNLNLTNKNPQTTKLPHKFTRKSTMQNYYAFRNKFQNVLQAKLSSDKLNIISKVSDFNELKIICQKENIEYHTYDQFKQQIKERNRYRRNYQRIGNPSTSSTDTCCPITYEKE</sequence>
<gene>
    <name evidence="1" type="ORF">MHI_LOCUS615209</name>
</gene>
<comment type="caution">
    <text evidence="1">The sequence shown here is derived from an EMBL/GenBank/DDBJ whole genome shotgun (WGS) entry which is preliminary data.</text>
</comment>
<dbReference type="AlphaFoldDB" id="A0A6V7H8D1"/>
<organism evidence="1 2">
    <name type="scientific">Heterotrigona itama</name>
    <dbReference type="NCBI Taxonomy" id="395501"/>
    <lineage>
        <taxon>Eukaryota</taxon>
        <taxon>Metazoa</taxon>
        <taxon>Ecdysozoa</taxon>
        <taxon>Arthropoda</taxon>
        <taxon>Hexapoda</taxon>
        <taxon>Insecta</taxon>
        <taxon>Pterygota</taxon>
        <taxon>Neoptera</taxon>
        <taxon>Endopterygota</taxon>
        <taxon>Hymenoptera</taxon>
        <taxon>Apocrita</taxon>
        <taxon>Aculeata</taxon>
        <taxon>Apoidea</taxon>
        <taxon>Anthophila</taxon>
        <taxon>Apidae</taxon>
        <taxon>Heterotrigona</taxon>
    </lineage>
</organism>
<protein>
    <submittedName>
        <fullName evidence="1">Uncharacterized protein</fullName>
    </submittedName>
</protein>
<evidence type="ECO:0000313" key="2">
    <source>
        <dbReference type="Proteomes" id="UP000752696"/>
    </source>
</evidence>